<dbReference type="EMBL" id="VFRQ01000013">
    <property type="protein sequence ID" value="TPE42419.1"/>
    <property type="molecule type" value="Genomic_DNA"/>
</dbReference>
<dbReference type="InterPro" id="IPR007492">
    <property type="entry name" value="LytTR_DNA-bd_dom"/>
</dbReference>
<dbReference type="GO" id="GO:0003677">
    <property type="term" value="F:DNA binding"/>
    <property type="evidence" value="ECO:0007669"/>
    <property type="project" value="InterPro"/>
</dbReference>
<dbReference type="PANTHER" id="PTHR37299">
    <property type="entry name" value="TRANSCRIPTIONAL REGULATOR-RELATED"/>
    <property type="match status" value="1"/>
</dbReference>
<dbReference type="InterPro" id="IPR001789">
    <property type="entry name" value="Sig_transdc_resp-reg_receiver"/>
</dbReference>
<sequence>MITAYIIDDEAHAIQVLARYVEQTPGLTLLGSQENPLLALQAISTGQVSPHLVFADVDMPQLSGIELAGLLPPLTKVVFTTAYEAYALQAFDKNAVDYLLKPITYERFLKSVQRLQPSAPAGPDLSAEDYFFIKSGIKGKFPRIDLQEVRYIEAAQNYISIHTLRGEHITYLTLKEMERYLPAQRFLRVHRSFIVHISFIQEVEGNQIILTNQETLPLGANYRDGVLARVHARLWKSRRLP</sequence>
<dbReference type="Proteomes" id="UP000316727">
    <property type="component" value="Unassembled WGS sequence"/>
</dbReference>
<protein>
    <submittedName>
        <fullName evidence="4">Response regulator</fullName>
    </submittedName>
</protein>
<reference evidence="4 5" key="1">
    <citation type="submission" date="2019-06" db="EMBL/GenBank/DDBJ databases">
        <title>A novel bacterium of genus Pontibacter, isolated from marine sediment.</title>
        <authorList>
            <person name="Huang H."/>
            <person name="Mo K."/>
            <person name="Hu Y."/>
        </authorList>
    </citation>
    <scope>NUCLEOTIDE SEQUENCE [LARGE SCALE GENOMIC DNA]</scope>
    <source>
        <strain evidence="4 5">HB172049</strain>
    </source>
</reference>
<dbReference type="AlphaFoldDB" id="A0A501VYD6"/>
<keyword evidence="1" id="KW-0597">Phosphoprotein</keyword>
<dbReference type="SMART" id="SM00448">
    <property type="entry name" value="REC"/>
    <property type="match status" value="1"/>
</dbReference>
<comment type="caution">
    <text evidence="4">The sequence shown here is derived from an EMBL/GenBank/DDBJ whole genome shotgun (WGS) entry which is preliminary data.</text>
</comment>
<name>A0A501VYD6_9BACT</name>
<feature type="domain" description="HTH LytTR-type" evidence="3">
    <location>
        <begin position="133"/>
        <end position="232"/>
    </location>
</feature>
<proteinExistence type="predicted"/>
<dbReference type="GO" id="GO:0000156">
    <property type="term" value="F:phosphorelay response regulator activity"/>
    <property type="evidence" value="ECO:0007669"/>
    <property type="project" value="InterPro"/>
</dbReference>
<evidence type="ECO:0000259" key="3">
    <source>
        <dbReference type="PROSITE" id="PS50930"/>
    </source>
</evidence>
<dbReference type="InterPro" id="IPR011006">
    <property type="entry name" value="CheY-like_superfamily"/>
</dbReference>
<feature type="modified residue" description="4-aspartylphosphate" evidence="1">
    <location>
        <position position="56"/>
    </location>
</feature>
<feature type="domain" description="Response regulatory" evidence="2">
    <location>
        <begin position="3"/>
        <end position="116"/>
    </location>
</feature>
<dbReference type="PROSITE" id="PS50110">
    <property type="entry name" value="RESPONSE_REGULATORY"/>
    <property type="match status" value="1"/>
</dbReference>
<organism evidence="4 5">
    <name type="scientific">Pontibacter mangrovi</name>
    <dbReference type="NCBI Taxonomy" id="2589816"/>
    <lineage>
        <taxon>Bacteria</taxon>
        <taxon>Pseudomonadati</taxon>
        <taxon>Bacteroidota</taxon>
        <taxon>Cytophagia</taxon>
        <taxon>Cytophagales</taxon>
        <taxon>Hymenobacteraceae</taxon>
        <taxon>Pontibacter</taxon>
    </lineage>
</organism>
<dbReference type="Pfam" id="PF00072">
    <property type="entry name" value="Response_reg"/>
    <property type="match status" value="1"/>
</dbReference>
<evidence type="ECO:0000313" key="5">
    <source>
        <dbReference type="Proteomes" id="UP000316727"/>
    </source>
</evidence>
<dbReference type="Gene3D" id="3.40.50.2300">
    <property type="match status" value="1"/>
</dbReference>
<dbReference type="Pfam" id="PF04397">
    <property type="entry name" value="LytTR"/>
    <property type="match status" value="1"/>
</dbReference>
<dbReference type="SUPFAM" id="SSF52172">
    <property type="entry name" value="CheY-like"/>
    <property type="match status" value="1"/>
</dbReference>
<gene>
    <name evidence="4" type="ORF">FJM65_18530</name>
</gene>
<dbReference type="OrthoDB" id="1646880at2"/>
<evidence type="ECO:0000256" key="1">
    <source>
        <dbReference type="PROSITE-ProRule" id="PRU00169"/>
    </source>
</evidence>
<evidence type="ECO:0000313" key="4">
    <source>
        <dbReference type="EMBL" id="TPE42419.1"/>
    </source>
</evidence>
<dbReference type="RefSeq" id="WP_140623493.1">
    <property type="nucleotide sequence ID" value="NZ_VFRQ01000013.1"/>
</dbReference>
<dbReference type="InterPro" id="IPR046947">
    <property type="entry name" value="LytR-like"/>
</dbReference>
<keyword evidence="5" id="KW-1185">Reference proteome</keyword>
<dbReference type="PROSITE" id="PS50930">
    <property type="entry name" value="HTH_LYTTR"/>
    <property type="match status" value="1"/>
</dbReference>
<dbReference type="SMART" id="SM00850">
    <property type="entry name" value="LytTR"/>
    <property type="match status" value="1"/>
</dbReference>
<dbReference type="PANTHER" id="PTHR37299:SF1">
    <property type="entry name" value="STAGE 0 SPORULATION PROTEIN A HOMOLOG"/>
    <property type="match status" value="1"/>
</dbReference>
<accession>A0A501VYD6</accession>
<evidence type="ECO:0000259" key="2">
    <source>
        <dbReference type="PROSITE" id="PS50110"/>
    </source>
</evidence>
<dbReference type="Gene3D" id="2.40.50.1020">
    <property type="entry name" value="LytTr DNA-binding domain"/>
    <property type="match status" value="1"/>
</dbReference>